<dbReference type="VEuPathDB" id="VectorBase:ACON2_040093"/>
<accession>A0A8W7Q0I7</accession>
<feature type="region of interest" description="Disordered" evidence="1">
    <location>
        <begin position="1"/>
        <end position="86"/>
    </location>
</feature>
<evidence type="ECO:0000256" key="1">
    <source>
        <dbReference type="SAM" id="MobiDB-lite"/>
    </source>
</evidence>
<name>A0A8W7Q0I7_ANOCL</name>
<dbReference type="Proteomes" id="UP000075882">
    <property type="component" value="Unassembled WGS sequence"/>
</dbReference>
<reference evidence="2" key="1">
    <citation type="submission" date="2022-08" db="UniProtKB">
        <authorList>
            <consortium name="EnsemblMetazoa"/>
        </authorList>
    </citation>
    <scope>IDENTIFICATION</scope>
</reference>
<protein>
    <submittedName>
        <fullName evidence="2">Uncharacterized protein</fullName>
    </submittedName>
</protein>
<feature type="compositionally biased region" description="Basic residues" evidence="1">
    <location>
        <begin position="1"/>
        <end position="16"/>
    </location>
</feature>
<feature type="compositionally biased region" description="Acidic residues" evidence="1">
    <location>
        <begin position="64"/>
        <end position="74"/>
    </location>
</feature>
<proteinExistence type="predicted"/>
<organism evidence="2">
    <name type="scientific">Anopheles coluzzii</name>
    <name type="common">African malaria mosquito</name>
    <dbReference type="NCBI Taxonomy" id="1518534"/>
    <lineage>
        <taxon>Eukaryota</taxon>
        <taxon>Metazoa</taxon>
        <taxon>Ecdysozoa</taxon>
        <taxon>Arthropoda</taxon>
        <taxon>Hexapoda</taxon>
        <taxon>Insecta</taxon>
        <taxon>Pterygota</taxon>
        <taxon>Neoptera</taxon>
        <taxon>Endopterygota</taxon>
        <taxon>Diptera</taxon>
        <taxon>Nematocera</taxon>
        <taxon>Culicoidea</taxon>
        <taxon>Culicidae</taxon>
        <taxon>Anophelinae</taxon>
        <taxon>Anopheles</taxon>
    </lineage>
</organism>
<dbReference type="AlphaFoldDB" id="A0A8W7Q0I7"/>
<evidence type="ECO:0000313" key="2">
    <source>
        <dbReference type="EnsemblMetazoa" id="ACOM040045-PA.1"/>
    </source>
</evidence>
<feature type="compositionally biased region" description="Polar residues" evidence="1">
    <location>
        <begin position="26"/>
        <end position="52"/>
    </location>
</feature>
<dbReference type="EnsemblMetazoa" id="ACOM040045-RA">
    <property type="protein sequence ID" value="ACOM040045-PA.1"/>
    <property type="gene ID" value="ACOM040045"/>
</dbReference>
<sequence length="101" mass="11179">MPNKPHHSSRAPRFRRPAQGDRENNAPVQSPSLGTNLDSRSPVPSTSGTPSAGRNIEPCHEAFYDADSESESEGEPSTQETPFPLEPYRIRSCRWLMLAAM</sequence>